<keyword evidence="3" id="KW-1185">Reference proteome</keyword>
<keyword evidence="1" id="KW-0175">Coiled coil</keyword>
<dbReference type="Proteomes" id="UP001151760">
    <property type="component" value="Unassembled WGS sequence"/>
</dbReference>
<proteinExistence type="predicted"/>
<accession>A0ABQ5E927</accession>
<reference evidence="2" key="2">
    <citation type="submission" date="2022-01" db="EMBL/GenBank/DDBJ databases">
        <authorList>
            <person name="Yamashiro T."/>
            <person name="Shiraishi A."/>
            <person name="Satake H."/>
            <person name="Nakayama K."/>
        </authorList>
    </citation>
    <scope>NUCLEOTIDE SEQUENCE</scope>
</reference>
<organism evidence="2 3">
    <name type="scientific">Tanacetum coccineum</name>
    <dbReference type="NCBI Taxonomy" id="301880"/>
    <lineage>
        <taxon>Eukaryota</taxon>
        <taxon>Viridiplantae</taxon>
        <taxon>Streptophyta</taxon>
        <taxon>Embryophyta</taxon>
        <taxon>Tracheophyta</taxon>
        <taxon>Spermatophyta</taxon>
        <taxon>Magnoliopsida</taxon>
        <taxon>eudicotyledons</taxon>
        <taxon>Gunneridae</taxon>
        <taxon>Pentapetalae</taxon>
        <taxon>asterids</taxon>
        <taxon>campanulids</taxon>
        <taxon>Asterales</taxon>
        <taxon>Asteraceae</taxon>
        <taxon>Asteroideae</taxon>
        <taxon>Anthemideae</taxon>
        <taxon>Anthemidinae</taxon>
        <taxon>Tanacetum</taxon>
    </lineage>
</organism>
<dbReference type="EMBL" id="BQNB010016064">
    <property type="protein sequence ID" value="GJT47403.1"/>
    <property type="molecule type" value="Genomic_DNA"/>
</dbReference>
<protein>
    <submittedName>
        <fullName evidence="2">Uncharacterized protein</fullName>
    </submittedName>
</protein>
<sequence>MVGGVFKTWIARRSYGDLIIYSGVTSLEYIAQLNAVVAEFEAMENQEEVHDSWLAAKDARRGEQGRLDGLNEVINDALEEIEKLETNVEILEGAADVV</sequence>
<reference evidence="2" key="1">
    <citation type="journal article" date="2022" name="Int. J. Mol. Sci.">
        <title>Draft Genome of Tanacetum Coccineum: Genomic Comparison of Closely Related Tanacetum-Family Plants.</title>
        <authorList>
            <person name="Yamashiro T."/>
            <person name="Shiraishi A."/>
            <person name="Nakayama K."/>
            <person name="Satake H."/>
        </authorList>
    </citation>
    <scope>NUCLEOTIDE SEQUENCE</scope>
</reference>
<evidence type="ECO:0000313" key="2">
    <source>
        <dbReference type="EMBL" id="GJT47403.1"/>
    </source>
</evidence>
<evidence type="ECO:0000256" key="1">
    <source>
        <dbReference type="SAM" id="Coils"/>
    </source>
</evidence>
<evidence type="ECO:0000313" key="3">
    <source>
        <dbReference type="Proteomes" id="UP001151760"/>
    </source>
</evidence>
<name>A0ABQ5E927_9ASTR</name>
<feature type="coiled-coil region" evidence="1">
    <location>
        <begin position="67"/>
        <end position="94"/>
    </location>
</feature>
<comment type="caution">
    <text evidence="2">The sequence shown here is derived from an EMBL/GenBank/DDBJ whole genome shotgun (WGS) entry which is preliminary data.</text>
</comment>
<gene>
    <name evidence="2" type="ORF">Tco_0956118</name>
</gene>